<organism evidence="2 3">
    <name type="scientific">Chamaesiphon minutus (strain ATCC 27169 / PCC 6605)</name>
    <dbReference type="NCBI Taxonomy" id="1173020"/>
    <lineage>
        <taxon>Bacteria</taxon>
        <taxon>Bacillati</taxon>
        <taxon>Cyanobacteriota</taxon>
        <taxon>Cyanophyceae</taxon>
        <taxon>Gomontiellales</taxon>
        <taxon>Chamaesiphonaceae</taxon>
        <taxon>Chamaesiphon</taxon>
    </lineage>
</organism>
<evidence type="ECO:0000313" key="3">
    <source>
        <dbReference type="Proteomes" id="UP000010366"/>
    </source>
</evidence>
<dbReference type="KEGG" id="cmp:Cha6605_2072"/>
<name>K9UDH5_CHAP6</name>
<accession>K9UDH5</accession>
<proteinExistence type="predicted"/>
<reference evidence="2 3" key="1">
    <citation type="submission" date="2012-05" db="EMBL/GenBank/DDBJ databases">
        <title>Finished chromosome of genome of Chamaesiphon sp. PCC 6605.</title>
        <authorList>
            <consortium name="US DOE Joint Genome Institute"/>
            <person name="Gugger M."/>
            <person name="Coursin T."/>
            <person name="Rippka R."/>
            <person name="Tandeau De Marsac N."/>
            <person name="Huntemann M."/>
            <person name="Wei C.-L."/>
            <person name="Han J."/>
            <person name="Detter J.C."/>
            <person name="Han C."/>
            <person name="Tapia R."/>
            <person name="Chen A."/>
            <person name="Kyrpides N."/>
            <person name="Mavromatis K."/>
            <person name="Markowitz V."/>
            <person name="Szeto E."/>
            <person name="Ivanova N."/>
            <person name="Pagani I."/>
            <person name="Pati A."/>
            <person name="Goodwin L."/>
            <person name="Nordberg H.P."/>
            <person name="Cantor M.N."/>
            <person name="Hua S.X."/>
            <person name="Woyke T."/>
            <person name="Kerfeld C.A."/>
        </authorList>
    </citation>
    <scope>NUCLEOTIDE SEQUENCE [LARGE SCALE GENOMIC DNA]</scope>
    <source>
        <strain evidence="3">ATCC 27169 / PCC 6605</strain>
    </source>
</reference>
<dbReference type="HOGENOM" id="CLU_004436_0_0_3"/>
<protein>
    <submittedName>
        <fullName evidence="2">Uncharacterized protein</fullName>
    </submittedName>
</protein>
<keyword evidence="3" id="KW-1185">Reference proteome</keyword>
<dbReference type="Proteomes" id="UP000010366">
    <property type="component" value="Chromosome"/>
</dbReference>
<sequence length="1183" mass="130355">MKTSSWCERLGVAAIVSKNCIKGNGVDLDTVGILELNKGSTLWIGRKEVAAWGEQSIGMQVKICIPSATERELNPLALAKAGQLTEIAVDPYLLGQKYIADDRRKKSNLAIVIDDNGEVSGQVKQKDALADLLALDVNGELTQMPTIQRRLTEALRTSWIDAATSGVEVPSAVAQHHGKLDVWEICNRQLPHGAVVAFYRSPVPNVSAFAFGINNLDFKDVDPESFDKRGVVYVNPWTAKEIAISDFDGDRFGQFVGYVAKDPPAFIGQMREVVSAYHSPSRRYEAFHAAMAQSIELGTDFERGTFPLSVNELAVATSLEHRPQQIKKATKKPHRWERSQNQPISEAIFTAWTKVAANPISKVANLGMNLQMLAANAMNIPANEKAALLHKIGTAFEKLKAIPSNDVLINAGLPALDLQARIDRVTAINRSISPLERITSQPQIEIATTGLAQVATILKDYAEYPVASQLQVAVDSLKSSNGINEDLFKFGQALCYQKNEVRSELKADWVYSTDKSHSQGLSTVLPANTYEPIGDHVRAVNDIFESVLQAQRDIKIGREDLNAAFRQIVPLTHDSQESALVDGYVSQYRAARDNLSVAAARQNERRFEDKQPTLTITSANSGKTFEVHRTIQAQNKNTVNKNRVWELEPSRVYQFSIEANPTVRATPTAGADPYLVNLIDAQDNKIAILGSTTYEMLEQGNFEIAKLDAAMEQRGSVKLQGRVELHPPRMMINDTDRHKAVMTQVLANLKAAIPPEREDAALSAIWYGNQSTDRRVRNSSAGMSIATKILPDRLGAYLGVKRTLDLGHVTEYGGILADSNTTLDLRIDNLIKKEGAGAIPMVSAILPDGSTVELGGILKSAPPPPPGSIIAGTVTRKVRDIDIVVGGEKRKVVPTAELAHVGLIEPTSATFAFEVRDRGVEVRAIHGDSTTVLGTLVPKARDGTDTIPIANEGSFERTLHTHQIEVHVREFVAHQSVSDILSGEPIVLPRETNSNLPPLHRPESSPPERYLPNRAEIVGWYKAAVATNNADDTQYLIQIGQQLKTAYMDELFMQDRSPVETLPDDYHSATVSMSMTDKQRLDSMRDRPSPSYYPTRADVVKWYKAAVKVNAPDTQYLMDLGTQLKTAYSNEPWMQGYSTVERLPDEYQNSAVSVSMEDKQRLDSMSIRANEPSQQIDRTSRGR</sequence>
<gene>
    <name evidence="2" type="ORF">Cha6605_2072</name>
</gene>
<feature type="region of interest" description="Disordered" evidence="1">
    <location>
        <begin position="1157"/>
        <end position="1183"/>
    </location>
</feature>
<dbReference type="eggNOG" id="ENOG502ZA67">
    <property type="taxonomic scope" value="Bacteria"/>
</dbReference>
<evidence type="ECO:0000313" key="2">
    <source>
        <dbReference type="EMBL" id="AFY93167.1"/>
    </source>
</evidence>
<dbReference type="AlphaFoldDB" id="K9UDH5"/>
<dbReference type="EMBL" id="CP003600">
    <property type="protein sequence ID" value="AFY93167.1"/>
    <property type="molecule type" value="Genomic_DNA"/>
</dbReference>
<dbReference type="STRING" id="1173020.Cha6605_2072"/>
<evidence type="ECO:0000256" key="1">
    <source>
        <dbReference type="SAM" id="MobiDB-lite"/>
    </source>
</evidence>